<gene>
    <name evidence="5" type="primary">recX</name>
    <name evidence="8" type="ORF">IAA54_11305</name>
</gene>
<evidence type="ECO:0000256" key="3">
    <source>
        <dbReference type="ARBA" id="ARBA00018111"/>
    </source>
</evidence>
<evidence type="ECO:0000256" key="4">
    <source>
        <dbReference type="ARBA" id="ARBA00022490"/>
    </source>
</evidence>
<organism evidence="8 9">
    <name type="scientific">Candidatus Gallacutalibacter pullicola</name>
    <dbReference type="NCBI Taxonomy" id="2840830"/>
    <lineage>
        <taxon>Bacteria</taxon>
        <taxon>Bacillati</taxon>
        <taxon>Bacillota</taxon>
        <taxon>Clostridia</taxon>
        <taxon>Eubacteriales</taxon>
        <taxon>Candidatus Gallacutalibacter</taxon>
    </lineage>
</organism>
<comment type="similarity">
    <text evidence="2 5">Belongs to the RecX family.</text>
</comment>
<keyword evidence="4 5" id="KW-0963">Cytoplasm</keyword>
<evidence type="ECO:0000259" key="6">
    <source>
        <dbReference type="Pfam" id="PF02631"/>
    </source>
</evidence>
<dbReference type="EMBL" id="DVHF01000145">
    <property type="protein sequence ID" value="HIR58237.1"/>
    <property type="molecule type" value="Genomic_DNA"/>
</dbReference>
<dbReference type="GO" id="GO:0006282">
    <property type="term" value="P:regulation of DNA repair"/>
    <property type="evidence" value="ECO:0007669"/>
    <property type="project" value="UniProtKB-UniRule"/>
</dbReference>
<evidence type="ECO:0000313" key="9">
    <source>
        <dbReference type="Proteomes" id="UP000886785"/>
    </source>
</evidence>
<dbReference type="Proteomes" id="UP000886785">
    <property type="component" value="Unassembled WGS sequence"/>
</dbReference>
<dbReference type="Pfam" id="PF02631">
    <property type="entry name" value="RecX_HTH2"/>
    <property type="match status" value="1"/>
</dbReference>
<evidence type="ECO:0000256" key="1">
    <source>
        <dbReference type="ARBA" id="ARBA00004496"/>
    </source>
</evidence>
<dbReference type="GO" id="GO:0005737">
    <property type="term" value="C:cytoplasm"/>
    <property type="evidence" value="ECO:0007669"/>
    <property type="project" value="UniProtKB-SubCell"/>
</dbReference>
<comment type="subcellular location">
    <subcellularLocation>
        <location evidence="1 5">Cytoplasm</location>
    </subcellularLocation>
</comment>
<dbReference type="HAMAP" id="MF_01114">
    <property type="entry name" value="RecX"/>
    <property type="match status" value="1"/>
</dbReference>
<evidence type="ECO:0000259" key="7">
    <source>
        <dbReference type="Pfam" id="PF21981"/>
    </source>
</evidence>
<protein>
    <recommendedName>
        <fullName evidence="3 5">Regulatory protein RecX</fullName>
    </recommendedName>
</protein>
<name>A0A9D1J288_9FIRM</name>
<sequence length="206" mass="24070">MRITEIRPRRKSLSAVFLDGEFAMNLDTAALREAGWREGLEISDEELLTLKQESSRRRAREKALYLLEHRDHSKKELAEKIARTEGMEAGREAAERMEEIGLVNDASYARRYAAELLGRKGFAPRRARQELRRKGIDPELIEEILAEQEEDPQEKIREILERKYARVLPDEKGRRRAIGALERLGYEYDDIRSVLREMITDLDCEE</sequence>
<feature type="domain" description="RecX second three-helical" evidence="6">
    <location>
        <begin position="104"/>
        <end position="144"/>
    </location>
</feature>
<feature type="domain" description="RecX third three-helical" evidence="7">
    <location>
        <begin position="149"/>
        <end position="195"/>
    </location>
</feature>
<comment type="function">
    <text evidence="5">Modulates RecA activity.</text>
</comment>
<accession>A0A9D1J288</accession>
<reference evidence="8" key="2">
    <citation type="journal article" date="2021" name="PeerJ">
        <title>Extensive microbial diversity within the chicken gut microbiome revealed by metagenomics and culture.</title>
        <authorList>
            <person name="Gilroy R."/>
            <person name="Ravi A."/>
            <person name="Getino M."/>
            <person name="Pursley I."/>
            <person name="Horton D.L."/>
            <person name="Alikhan N.F."/>
            <person name="Baker D."/>
            <person name="Gharbi K."/>
            <person name="Hall N."/>
            <person name="Watson M."/>
            <person name="Adriaenssens E.M."/>
            <person name="Foster-Nyarko E."/>
            <person name="Jarju S."/>
            <person name="Secka A."/>
            <person name="Antonio M."/>
            <person name="Oren A."/>
            <person name="Chaudhuri R.R."/>
            <person name="La Ragione R."/>
            <person name="Hildebrand F."/>
            <person name="Pallen M.J."/>
        </authorList>
    </citation>
    <scope>NUCLEOTIDE SEQUENCE</scope>
    <source>
        <strain evidence="8">ChiSjej1B19-7085</strain>
    </source>
</reference>
<evidence type="ECO:0000313" key="8">
    <source>
        <dbReference type="EMBL" id="HIR58237.1"/>
    </source>
</evidence>
<dbReference type="InterPro" id="IPR053924">
    <property type="entry name" value="RecX_HTH_2nd"/>
</dbReference>
<dbReference type="AlphaFoldDB" id="A0A9D1J288"/>
<dbReference type="PANTHER" id="PTHR33602:SF1">
    <property type="entry name" value="REGULATORY PROTEIN RECX FAMILY PROTEIN"/>
    <property type="match status" value="1"/>
</dbReference>
<dbReference type="Gene3D" id="1.10.10.10">
    <property type="entry name" value="Winged helix-like DNA-binding domain superfamily/Winged helix DNA-binding domain"/>
    <property type="match status" value="2"/>
</dbReference>
<evidence type="ECO:0000256" key="5">
    <source>
        <dbReference type="HAMAP-Rule" id="MF_01114"/>
    </source>
</evidence>
<reference evidence="8" key="1">
    <citation type="submission" date="2020-10" db="EMBL/GenBank/DDBJ databases">
        <authorList>
            <person name="Gilroy R."/>
        </authorList>
    </citation>
    <scope>NUCLEOTIDE SEQUENCE</scope>
    <source>
        <strain evidence="8">ChiSjej1B19-7085</strain>
    </source>
</reference>
<evidence type="ECO:0000256" key="2">
    <source>
        <dbReference type="ARBA" id="ARBA00009695"/>
    </source>
</evidence>
<dbReference type="PANTHER" id="PTHR33602">
    <property type="entry name" value="REGULATORY PROTEIN RECX FAMILY PROTEIN"/>
    <property type="match status" value="1"/>
</dbReference>
<dbReference type="InterPro" id="IPR053925">
    <property type="entry name" value="RecX_HTH_3rd"/>
</dbReference>
<dbReference type="Pfam" id="PF21981">
    <property type="entry name" value="RecX_HTH3"/>
    <property type="match status" value="1"/>
</dbReference>
<proteinExistence type="inferred from homology"/>
<dbReference type="InterPro" id="IPR036388">
    <property type="entry name" value="WH-like_DNA-bd_sf"/>
</dbReference>
<dbReference type="InterPro" id="IPR003783">
    <property type="entry name" value="Regulatory_RecX"/>
</dbReference>
<comment type="caution">
    <text evidence="8">The sequence shown here is derived from an EMBL/GenBank/DDBJ whole genome shotgun (WGS) entry which is preliminary data.</text>
</comment>